<dbReference type="InterPro" id="IPR034686">
    <property type="entry name" value="Terpene_cyclase-like_2"/>
</dbReference>
<dbReference type="Proteomes" id="UP000076871">
    <property type="component" value="Unassembled WGS sequence"/>
</dbReference>
<gene>
    <name evidence="7" type="ORF">LAESUDRAFT_64487</name>
</gene>
<evidence type="ECO:0000256" key="3">
    <source>
        <dbReference type="ARBA" id="ARBA00022723"/>
    </source>
</evidence>
<evidence type="ECO:0000313" key="8">
    <source>
        <dbReference type="Proteomes" id="UP000076871"/>
    </source>
</evidence>
<evidence type="ECO:0000256" key="4">
    <source>
        <dbReference type="ARBA" id="ARBA00022842"/>
    </source>
</evidence>
<proteinExistence type="inferred from homology"/>
<dbReference type="GO" id="GO:0010333">
    <property type="term" value="F:terpene synthase activity"/>
    <property type="evidence" value="ECO:0007669"/>
    <property type="project" value="InterPro"/>
</dbReference>
<sequence length="350" mass="40954">MPSLPMLYLPDTMKDWPWPRKINPYEDEVKAPSMEWLRFFKAFNPKSQVAFERGDFVHAAALICPWGNKEQLRPFCDLMNLFFVIDHYTDFEDASDCREFTDVMMDALENPHKPRPKGEVVLGEITRQFWELTIQTIDILSQRRFIECFRAYLTAVVEEAADREDKMILSFDKYLSKRRDTSGPRPIIALLALDLPDEVFNHPLMGQMSDCATDLVLLDNDLLSYNKERATDGALHNIVTVTMHEFGIDIEAAIMHVAQYHKEVQDKFMKCVELLPSWDHELDMQVHDYIDRLATLPRGIYEWHFENGRYFGNRAHEAHKTRMVQMLPDFHLDTDLRREKIIIPLTDGVA</sequence>
<reference evidence="7 8" key="1">
    <citation type="journal article" date="2016" name="Mol. Biol. Evol.">
        <title>Comparative Genomics of Early-Diverging Mushroom-Forming Fungi Provides Insights into the Origins of Lignocellulose Decay Capabilities.</title>
        <authorList>
            <person name="Nagy L.G."/>
            <person name="Riley R."/>
            <person name="Tritt A."/>
            <person name="Adam C."/>
            <person name="Daum C."/>
            <person name="Floudas D."/>
            <person name="Sun H."/>
            <person name="Yadav J.S."/>
            <person name="Pangilinan J."/>
            <person name="Larsson K.H."/>
            <person name="Matsuura K."/>
            <person name="Barry K."/>
            <person name="Labutti K."/>
            <person name="Kuo R."/>
            <person name="Ohm R.A."/>
            <person name="Bhattacharya S.S."/>
            <person name="Shirouzu T."/>
            <person name="Yoshinaga Y."/>
            <person name="Martin F.M."/>
            <person name="Grigoriev I.V."/>
            <person name="Hibbett D.S."/>
        </authorList>
    </citation>
    <scope>NUCLEOTIDE SEQUENCE [LARGE SCALE GENOMIC DNA]</scope>
    <source>
        <strain evidence="7 8">93-53</strain>
    </source>
</reference>
<dbReference type="AlphaFoldDB" id="A0A165F4N7"/>
<evidence type="ECO:0000256" key="5">
    <source>
        <dbReference type="ARBA" id="ARBA00023239"/>
    </source>
</evidence>
<protein>
    <recommendedName>
        <fullName evidence="6">Terpene synthase</fullName>
        <ecNumber evidence="6">4.2.3.-</ecNumber>
    </recommendedName>
</protein>
<dbReference type="InParanoid" id="A0A165F4N7"/>
<keyword evidence="3 6" id="KW-0479">Metal-binding</keyword>
<keyword evidence="5 6" id="KW-0456">Lyase</keyword>
<evidence type="ECO:0000313" key="7">
    <source>
        <dbReference type="EMBL" id="KZT08381.1"/>
    </source>
</evidence>
<dbReference type="PANTHER" id="PTHR35201:SF4">
    <property type="entry name" value="BETA-PINACENE SYNTHASE-RELATED"/>
    <property type="match status" value="1"/>
</dbReference>
<dbReference type="RefSeq" id="XP_040766121.1">
    <property type="nucleotide sequence ID" value="XM_040903882.1"/>
</dbReference>
<dbReference type="SUPFAM" id="SSF48576">
    <property type="entry name" value="Terpenoid synthases"/>
    <property type="match status" value="1"/>
</dbReference>
<name>A0A165F4N7_9APHY</name>
<organism evidence="7 8">
    <name type="scientific">Laetiporus sulphureus 93-53</name>
    <dbReference type="NCBI Taxonomy" id="1314785"/>
    <lineage>
        <taxon>Eukaryota</taxon>
        <taxon>Fungi</taxon>
        <taxon>Dikarya</taxon>
        <taxon>Basidiomycota</taxon>
        <taxon>Agaricomycotina</taxon>
        <taxon>Agaricomycetes</taxon>
        <taxon>Polyporales</taxon>
        <taxon>Laetiporus</taxon>
    </lineage>
</organism>
<dbReference type="PANTHER" id="PTHR35201">
    <property type="entry name" value="TERPENE SYNTHASE"/>
    <property type="match status" value="1"/>
</dbReference>
<keyword evidence="8" id="KW-1185">Reference proteome</keyword>
<dbReference type="GO" id="GO:0046872">
    <property type="term" value="F:metal ion binding"/>
    <property type="evidence" value="ECO:0007669"/>
    <property type="project" value="UniProtKB-KW"/>
</dbReference>
<dbReference type="InterPro" id="IPR008949">
    <property type="entry name" value="Isoprenoid_synthase_dom_sf"/>
</dbReference>
<keyword evidence="4 6" id="KW-0460">Magnesium</keyword>
<comment type="cofactor">
    <cofactor evidence="1 6">
        <name>Mg(2+)</name>
        <dbReference type="ChEBI" id="CHEBI:18420"/>
    </cofactor>
</comment>
<dbReference type="OrthoDB" id="6486656at2759"/>
<dbReference type="Gene3D" id="1.10.600.10">
    <property type="entry name" value="Farnesyl Diphosphate Synthase"/>
    <property type="match status" value="1"/>
</dbReference>
<accession>A0A165F4N7</accession>
<dbReference type="Pfam" id="PF19086">
    <property type="entry name" value="Terpene_syn_C_2"/>
    <property type="match status" value="1"/>
</dbReference>
<dbReference type="GO" id="GO:0008299">
    <property type="term" value="P:isoprenoid biosynthetic process"/>
    <property type="evidence" value="ECO:0007669"/>
    <property type="project" value="UniProtKB-ARBA"/>
</dbReference>
<dbReference type="GeneID" id="63820912"/>
<evidence type="ECO:0000256" key="2">
    <source>
        <dbReference type="ARBA" id="ARBA00006333"/>
    </source>
</evidence>
<dbReference type="EC" id="4.2.3.-" evidence="6"/>
<evidence type="ECO:0000256" key="6">
    <source>
        <dbReference type="RuleBase" id="RU366034"/>
    </source>
</evidence>
<evidence type="ECO:0000256" key="1">
    <source>
        <dbReference type="ARBA" id="ARBA00001946"/>
    </source>
</evidence>
<comment type="similarity">
    <text evidence="2 6">Belongs to the terpene synthase family.</text>
</comment>
<dbReference type="EMBL" id="KV427615">
    <property type="protein sequence ID" value="KZT08381.1"/>
    <property type="molecule type" value="Genomic_DNA"/>
</dbReference>